<feature type="region of interest" description="Disordered" evidence="5">
    <location>
        <begin position="194"/>
        <end position="244"/>
    </location>
</feature>
<dbReference type="GO" id="GO:0003677">
    <property type="term" value="F:DNA binding"/>
    <property type="evidence" value="ECO:0007669"/>
    <property type="project" value="UniProtKB-KW"/>
</dbReference>
<dbReference type="EMBL" id="JAPQKN010000008">
    <property type="protein sequence ID" value="KAJ5151291.1"/>
    <property type="molecule type" value="Genomic_DNA"/>
</dbReference>
<dbReference type="Gene3D" id="4.10.240.10">
    <property type="entry name" value="Zn(2)-C6 fungal-type DNA-binding domain"/>
    <property type="match status" value="1"/>
</dbReference>
<dbReference type="GO" id="GO:0008270">
    <property type="term" value="F:zinc ion binding"/>
    <property type="evidence" value="ECO:0007669"/>
    <property type="project" value="InterPro"/>
</dbReference>
<dbReference type="InterPro" id="IPR053178">
    <property type="entry name" value="Osmoadaptation_assoc"/>
</dbReference>
<name>A0A9W9HMV6_9EURO</name>
<reference evidence="6" key="1">
    <citation type="submission" date="2022-11" db="EMBL/GenBank/DDBJ databases">
        <authorList>
            <person name="Petersen C."/>
        </authorList>
    </citation>
    <scope>NUCLEOTIDE SEQUENCE</scope>
    <source>
        <strain evidence="6">IBT 26290</strain>
    </source>
</reference>
<protein>
    <recommendedName>
        <fullName evidence="8">Transcription factor</fullName>
    </recommendedName>
</protein>
<keyword evidence="1" id="KW-0805">Transcription regulation</keyword>
<keyword evidence="3" id="KW-0804">Transcription</keyword>
<evidence type="ECO:0008006" key="8">
    <source>
        <dbReference type="Google" id="ProtNLM"/>
    </source>
</evidence>
<dbReference type="GeneID" id="81431843"/>
<dbReference type="AlphaFoldDB" id="A0A9W9HMV6"/>
<evidence type="ECO:0000256" key="2">
    <source>
        <dbReference type="ARBA" id="ARBA00023125"/>
    </source>
</evidence>
<gene>
    <name evidence="6" type="ORF">N7482_010543</name>
</gene>
<keyword evidence="7" id="KW-1185">Reference proteome</keyword>
<reference evidence="6" key="2">
    <citation type="journal article" date="2023" name="IMA Fungus">
        <title>Comparative genomic study of the Penicillium genus elucidates a diverse pangenome and 15 lateral gene transfer events.</title>
        <authorList>
            <person name="Petersen C."/>
            <person name="Sorensen T."/>
            <person name="Nielsen M.R."/>
            <person name="Sondergaard T.E."/>
            <person name="Sorensen J.L."/>
            <person name="Fitzpatrick D.A."/>
            <person name="Frisvad J.C."/>
            <person name="Nielsen K.L."/>
        </authorList>
    </citation>
    <scope>NUCLEOTIDE SEQUENCE</scope>
    <source>
        <strain evidence="6">IBT 26290</strain>
    </source>
</reference>
<evidence type="ECO:0000256" key="3">
    <source>
        <dbReference type="ARBA" id="ARBA00023163"/>
    </source>
</evidence>
<accession>A0A9W9HMV6</accession>
<evidence type="ECO:0000313" key="6">
    <source>
        <dbReference type="EMBL" id="KAJ5151291.1"/>
    </source>
</evidence>
<proteinExistence type="predicted"/>
<comment type="caution">
    <text evidence="6">The sequence shown here is derived from an EMBL/GenBank/DDBJ whole genome shotgun (WGS) entry which is preliminary data.</text>
</comment>
<feature type="compositionally biased region" description="Low complexity" evidence="5">
    <location>
        <begin position="229"/>
        <end position="243"/>
    </location>
</feature>
<dbReference type="PANTHER" id="PTHR38111">
    <property type="entry name" value="ZN(2)-C6 FUNGAL-TYPE DOMAIN-CONTAINING PROTEIN-RELATED"/>
    <property type="match status" value="1"/>
</dbReference>
<organism evidence="6 7">
    <name type="scientific">Penicillium canariense</name>
    <dbReference type="NCBI Taxonomy" id="189055"/>
    <lineage>
        <taxon>Eukaryota</taxon>
        <taxon>Fungi</taxon>
        <taxon>Dikarya</taxon>
        <taxon>Ascomycota</taxon>
        <taxon>Pezizomycotina</taxon>
        <taxon>Eurotiomycetes</taxon>
        <taxon>Eurotiomycetidae</taxon>
        <taxon>Eurotiales</taxon>
        <taxon>Aspergillaceae</taxon>
        <taxon>Penicillium</taxon>
    </lineage>
</organism>
<dbReference type="InterPro" id="IPR036864">
    <property type="entry name" value="Zn2-C6_fun-type_DNA-bd_sf"/>
</dbReference>
<feature type="compositionally biased region" description="Acidic residues" evidence="5">
    <location>
        <begin position="219"/>
        <end position="228"/>
    </location>
</feature>
<evidence type="ECO:0000256" key="4">
    <source>
        <dbReference type="ARBA" id="ARBA00023242"/>
    </source>
</evidence>
<dbReference type="GO" id="GO:0000981">
    <property type="term" value="F:DNA-binding transcription factor activity, RNA polymerase II-specific"/>
    <property type="evidence" value="ECO:0007669"/>
    <property type="project" value="InterPro"/>
</dbReference>
<dbReference type="RefSeq" id="XP_056538624.1">
    <property type="nucleotide sequence ID" value="XM_056692667.1"/>
</dbReference>
<dbReference type="OrthoDB" id="5344325at2759"/>
<dbReference type="Proteomes" id="UP001149163">
    <property type="component" value="Unassembled WGS sequence"/>
</dbReference>
<keyword evidence="4" id="KW-0539">Nucleus</keyword>
<keyword evidence="2" id="KW-0238">DNA-binding</keyword>
<evidence type="ECO:0000256" key="1">
    <source>
        <dbReference type="ARBA" id="ARBA00023015"/>
    </source>
</evidence>
<evidence type="ECO:0000256" key="5">
    <source>
        <dbReference type="SAM" id="MobiDB-lite"/>
    </source>
</evidence>
<sequence length="650" mass="72270">MVGESQQAAPDLRVRKAPNRQSRSCRVCRSRKVKVWRSAQVVTGRTVPPGRCLVPLTAMSIPAGQGAAIVSQLVCDRVKPCHACCAHGYPSKCVYDNIPDEEARPISQAEEIRNLRSEIRDLRARIDDKHDGSRVQNLKRLDQLESLFESIRSAPLRVVDSLVRDIRSAQSGLKDEMATVGPWEGHKAYESYGSPGSLMPIRERLSNSSPESDFNDPITGDDDDDEFGDGLSIDGSDSSSSSGTVSIMNLQRPAVDVFVERFVDAFAPQVDSRHGRAGAIRAAAGIRMFSPLISDAFEAVSVAFFGRSIQNKQIEASGFRLYPRVLRGLQDALMDPERSKAESTLVTVTLLLAFESVERTTQRGVSAHVRGAVRLIEHRGPENHMYGVEHLLFTELRPYWIGGALAARQPSFLAREEWKTIPWSAGTTKKDILHHLIDVATEVPGLLAQSDAFSEAQQSSVMGAQEMAVKQAALWNGITECMAQFQQWYADWVECYPDGSIQESEQTGEQDFPIFKRRDLRTGAIYAPTKFSYPNLLLAQTMCVYYAVRLILSTIDTRPEDRVTPIEQYELGCGICRTLEWYILTAPGNMINRLAFPTRVAWEAFPDGGPERAFMVEVLHLVEKRHALGLWGSAMPELSVRENSPLNSDL</sequence>
<evidence type="ECO:0000313" key="7">
    <source>
        <dbReference type="Proteomes" id="UP001149163"/>
    </source>
</evidence>
<dbReference type="PANTHER" id="PTHR38111:SF2">
    <property type="entry name" value="FINGER DOMAIN PROTEIN, PUTATIVE (AFU_ORTHOLOGUE AFUA_1G01560)-RELATED"/>
    <property type="match status" value="1"/>
</dbReference>